<dbReference type="Pfam" id="PF22650">
    <property type="entry name" value="At5g48480-like_C"/>
    <property type="match status" value="1"/>
</dbReference>
<comment type="caution">
    <text evidence="3">The sequence shown here is derived from an EMBL/GenBank/DDBJ whole genome shotgun (WGS) entry which is preliminary data.</text>
</comment>
<dbReference type="Pfam" id="PF22656">
    <property type="entry name" value="At5g48480-like_N"/>
    <property type="match status" value="1"/>
</dbReference>
<evidence type="ECO:0000313" key="4">
    <source>
        <dbReference type="Proteomes" id="UP000298416"/>
    </source>
</evidence>
<evidence type="ECO:0000259" key="2">
    <source>
        <dbReference type="Pfam" id="PF22656"/>
    </source>
</evidence>
<reference evidence="3" key="2">
    <citation type="submission" date="2020-08" db="EMBL/GenBank/DDBJ databases">
        <title>Plant Genome Project.</title>
        <authorList>
            <person name="Zhang R.-G."/>
        </authorList>
    </citation>
    <scope>NUCLEOTIDE SEQUENCE</scope>
    <source>
        <strain evidence="3">Huo1</strain>
        <tissue evidence="3">Leaf</tissue>
    </source>
</reference>
<organism evidence="3">
    <name type="scientific">Salvia splendens</name>
    <name type="common">Scarlet sage</name>
    <dbReference type="NCBI Taxonomy" id="180675"/>
    <lineage>
        <taxon>Eukaryota</taxon>
        <taxon>Viridiplantae</taxon>
        <taxon>Streptophyta</taxon>
        <taxon>Embryophyta</taxon>
        <taxon>Tracheophyta</taxon>
        <taxon>Spermatophyta</taxon>
        <taxon>Magnoliopsida</taxon>
        <taxon>eudicotyledons</taxon>
        <taxon>Gunneridae</taxon>
        <taxon>Pentapetalae</taxon>
        <taxon>asterids</taxon>
        <taxon>lamiids</taxon>
        <taxon>Lamiales</taxon>
        <taxon>Lamiaceae</taxon>
        <taxon>Nepetoideae</taxon>
        <taxon>Mentheae</taxon>
        <taxon>Salviinae</taxon>
        <taxon>Salvia</taxon>
        <taxon>Salvia subgen. Calosphace</taxon>
        <taxon>core Calosphace</taxon>
    </lineage>
</organism>
<dbReference type="CDD" id="cd07246">
    <property type="entry name" value="VOC_like"/>
    <property type="match status" value="1"/>
</dbReference>
<accession>A0A8X8ZNF2</accession>
<dbReference type="Proteomes" id="UP000298416">
    <property type="component" value="Unassembled WGS sequence"/>
</dbReference>
<dbReference type="PANTHER" id="PTHR34109:SF1">
    <property type="entry name" value="VOC DOMAIN-CONTAINING PROTEIN"/>
    <property type="match status" value="1"/>
</dbReference>
<dbReference type="InterPro" id="IPR054575">
    <property type="entry name" value="At5g48480-like_C"/>
</dbReference>
<sequence>MAQETHAVSSPVVFTAVKSWLVVEGPKANEAVQFYKAAFGAEELSRVNDPKRKAEQELPLIRSAELKIGSSIFVVSDLSDDSPCVFLITCFLLFLRRSVGVMNVTLFRSSVKSAVSGVFCLETEAVEAAIAQAVGAGAVSDDEVVEGEGACCGGRAGKVKDPYGNVWLICSPANKCGGGVAA</sequence>
<dbReference type="Gene3D" id="3.10.180.10">
    <property type="entry name" value="2,3-Dihydroxybiphenyl 1,2-Dioxygenase, domain 1"/>
    <property type="match status" value="1"/>
</dbReference>
<reference evidence="3" key="1">
    <citation type="submission" date="2018-01" db="EMBL/GenBank/DDBJ databases">
        <authorList>
            <person name="Mao J.F."/>
        </authorList>
    </citation>
    <scope>NUCLEOTIDE SEQUENCE</scope>
    <source>
        <strain evidence="3">Huo1</strain>
        <tissue evidence="3">Leaf</tissue>
    </source>
</reference>
<evidence type="ECO:0008006" key="5">
    <source>
        <dbReference type="Google" id="ProtNLM"/>
    </source>
</evidence>
<dbReference type="PANTHER" id="PTHR34109">
    <property type="entry name" value="BNAUNNG04460D PROTEIN-RELATED"/>
    <property type="match status" value="1"/>
</dbReference>
<proteinExistence type="predicted"/>
<evidence type="ECO:0000313" key="3">
    <source>
        <dbReference type="EMBL" id="KAG6411857.1"/>
    </source>
</evidence>
<dbReference type="InterPro" id="IPR029068">
    <property type="entry name" value="Glyas_Bleomycin-R_OHBP_Dase"/>
</dbReference>
<gene>
    <name evidence="3" type="ORF">SASPL_124510</name>
</gene>
<dbReference type="AlphaFoldDB" id="A0A8X8ZNF2"/>
<feature type="domain" description="Glyoxalase At5g48480-like N-terminal" evidence="2">
    <location>
        <begin position="20"/>
        <end position="78"/>
    </location>
</feature>
<dbReference type="SUPFAM" id="SSF54593">
    <property type="entry name" value="Glyoxalase/Bleomycin resistance protein/Dihydroxybiphenyl dioxygenase"/>
    <property type="match status" value="1"/>
</dbReference>
<dbReference type="InterPro" id="IPR054576">
    <property type="entry name" value="At5g48480-like_N"/>
</dbReference>
<keyword evidence="4" id="KW-1185">Reference proteome</keyword>
<dbReference type="EMBL" id="PNBA02000009">
    <property type="protein sequence ID" value="KAG6411857.1"/>
    <property type="molecule type" value="Genomic_DNA"/>
</dbReference>
<feature type="domain" description="Glyoxalase At5g48480-like C-terminal" evidence="1">
    <location>
        <begin position="120"/>
        <end position="168"/>
    </location>
</feature>
<evidence type="ECO:0000259" key="1">
    <source>
        <dbReference type="Pfam" id="PF22650"/>
    </source>
</evidence>
<protein>
    <recommendedName>
        <fullName evidence="5">VOC domain-containing protein</fullName>
    </recommendedName>
</protein>
<name>A0A8X8ZNF2_SALSN</name>